<reference evidence="1 4" key="2">
    <citation type="submission" date="2019-07" db="EMBL/GenBank/DDBJ databases">
        <title>Whole genome shotgun sequence of Halomonas cupida NBRC 102219.</title>
        <authorList>
            <person name="Hosoyama A."/>
            <person name="Uohara A."/>
            <person name="Ohji S."/>
            <person name="Ichikawa N."/>
        </authorList>
    </citation>
    <scope>NUCLEOTIDE SEQUENCE [LARGE SCALE GENOMIC DNA]</scope>
    <source>
        <strain evidence="1 4">NBRC 102219</strain>
    </source>
</reference>
<keyword evidence="4" id="KW-1185">Reference proteome</keyword>
<sequence length="349" mass="38564">MQSIHSLHDFFNLTHAELHLYHMGRRVTPCERELLAELESASSPWPVPWQGKARLALVFRLGEMQDPLIWFLALPLDEQGHLEPAQRDAFLERLLHTLGQSAEAIEKQSATDIDNLMKDNPLAFTPTLPFQAMLHARACADLGLPASEHLEPVEDFLSGQVNTDWQALGLQGIADYSARLNSERMAELAAAIPILHNEVLLSLCYCLENTSIDTAVADALRRRGETEAQAGHLEGLCACIRAVAGAPREVTGAWFDELLADAHACGPDVLAAMAARGWEHLEHEQRLPHYLERVASCEQADFLALVRDLALIPRLRLPVLMLLRQAEKGSAISNRLQAVTAGTTGHQQD</sequence>
<dbReference type="OrthoDB" id="5597089at2"/>
<dbReference type="AlphaFoldDB" id="A0A1M7LDW6"/>
<accession>A0A1M7LDW6</accession>
<dbReference type="STRING" id="44933.SAMN05660971_03821"/>
<evidence type="ECO:0000313" key="3">
    <source>
        <dbReference type="Proteomes" id="UP000184123"/>
    </source>
</evidence>
<dbReference type="Proteomes" id="UP000321726">
    <property type="component" value="Unassembled WGS sequence"/>
</dbReference>
<name>A0A1M7LDW6_9GAMM</name>
<reference evidence="2 3" key="1">
    <citation type="submission" date="2016-11" db="EMBL/GenBank/DDBJ databases">
        <authorList>
            <person name="Jaros S."/>
            <person name="Januszkiewicz K."/>
            <person name="Wedrychowicz H."/>
        </authorList>
    </citation>
    <scope>NUCLEOTIDE SEQUENCE [LARGE SCALE GENOMIC DNA]</scope>
    <source>
        <strain evidence="2 3">DSM 4740</strain>
    </source>
</reference>
<dbReference type="RefSeq" id="WP_073436799.1">
    <property type="nucleotide sequence ID" value="NZ_BJXU01000134.1"/>
</dbReference>
<dbReference type="InterPro" id="IPR021936">
    <property type="entry name" value="DUF3549"/>
</dbReference>
<evidence type="ECO:0000313" key="1">
    <source>
        <dbReference type="EMBL" id="GEN25240.1"/>
    </source>
</evidence>
<dbReference type="EMBL" id="FRCA01000012">
    <property type="protein sequence ID" value="SHM76375.1"/>
    <property type="molecule type" value="Genomic_DNA"/>
</dbReference>
<protein>
    <recommendedName>
        <fullName evidence="5">DUF3549 domain-containing protein</fullName>
    </recommendedName>
</protein>
<dbReference type="Pfam" id="PF12069">
    <property type="entry name" value="DUF3549"/>
    <property type="match status" value="1"/>
</dbReference>
<evidence type="ECO:0000313" key="2">
    <source>
        <dbReference type="EMBL" id="SHM76375.1"/>
    </source>
</evidence>
<evidence type="ECO:0000313" key="4">
    <source>
        <dbReference type="Proteomes" id="UP000321726"/>
    </source>
</evidence>
<proteinExistence type="predicted"/>
<evidence type="ECO:0008006" key="5">
    <source>
        <dbReference type="Google" id="ProtNLM"/>
    </source>
</evidence>
<gene>
    <name evidence="1" type="ORF">HCU01_31890</name>
    <name evidence="2" type="ORF">SAMN05660971_03821</name>
</gene>
<dbReference type="Proteomes" id="UP000184123">
    <property type="component" value="Unassembled WGS sequence"/>
</dbReference>
<organism evidence="2 3">
    <name type="scientific">Halomonas cupida</name>
    <dbReference type="NCBI Taxonomy" id="44933"/>
    <lineage>
        <taxon>Bacteria</taxon>
        <taxon>Pseudomonadati</taxon>
        <taxon>Pseudomonadota</taxon>
        <taxon>Gammaproteobacteria</taxon>
        <taxon>Oceanospirillales</taxon>
        <taxon>Halomonadaceae</taxon>
        <taxon>Halomonas</taxon>
    </lineage>
</organism>
<dbReference type="EMBL" id="BJXU01000134">
    <property type="protein sequence ID" value="GEN25240.1"/>
    <property type="molecule type" value="Genomic_DNA"/>
</dbReference>